<evidence type="ECO:0000256" key="3">
    <source>
        <dbReference type="ARBA" id="ARBA00023163"/>
    </source>
</evidence>
<dbReference type="Gene3D" id="1.10.10.10">
    <property type="entry name" value="Winged helix-like DNA-binding domain superfamily/Winged helix DNA-binding domain"/>
    <property type="match status" value="1"/>
</dbReference>
<evidence type="ECO:0000259" key="4">
    <source>
        <dbReference type="PROSITE" id="PS50995"/>
    </source>
</evidence>
<dbReference type="GO" id="GO:0003700">
    <property type="term" value="F:DNA-binding transcription factor activity"/>
    <property type="evidence" value="ECO:0007669"/>
    <property type="project" value="InterPro"/>
</dbReference>
<dbReference type="EMBL" id="JALEMU010000131">
    <property type="protein sequence ID" value="MCI5756234.1"/>
    <property type="molecule type" value="Genomic_DNA"/>
</dbReference>
<evidence type="ECO:0000256" key="2">
    <source>
        <dbReference type="ARBA" id="ARBA00023125"/>
    </source>
</evidence>
<reference evidence="5 6" key="1">
    <citation type="submission" date="2022-03" db="EMBL/GenBank/DDBJ databases">
        <title>Metagenome-assembled genomes from swine fecal metagenomes.</title>
        <authorList>
            <person name="Holman D.B."/>
            <person name="Kommadath A."/>
        </authorList>
    </citation>
    <scope>NUCLEOTIDE SEQUENCE [LARGE SCALE GENOMIC DNA]</scope>
    <source>
        <strain evidence="5">SUG147</strain>
    </source>
</reference>
<feature type="domain" description="HTH marR-type" evidence="4">
    <location>
        <begin position="11"/>
        <end position="141"/>
    </location>
</feature>
<keyword evidence="2" id="KW-0238">DNA-binding</keyword>
<organism evidence="5 6">
    <name type="scientific">Candidatus Colimorpha enterica</name>
    <dbReference type="NCBI Taxonomy" id="3083063"/>
    <lineage>
        <taxon>Bacteria</taxon>
        <taxon>Pseudomonadati</taxon>
        <taxon>Bacteroidota</taxon>
        <taxon>Bacteroidia</taxon>
        <taxon>Bacteroidales</taxon>
        <taxon>Candidatus Colimorpha</taxon>
    </lineage>
</organism>
<dbReference type="SUPFAM" id="SSF46785">
    <property type="entry name" value="Winged helix' DNA-binding domain"/>
    <property type="match status" value="1"/>
</dbReference>
<comment type="caution">
    <text evidence="5">The sequence shown here is derived from an EMBL/GenBank/DDBJ whole genome shotgun (WGS) entry which is preliminary data.</text>
</comment>
<protein>
    <submittedName>
        <fullName evidence="5">MarR family winged helix-turn-helix transcriptional regulator</fullName>
    </submittedName>
</protein>
<name>A0AAE3FI29_9BACT</name>
<accession>A0AAE3FI29</accession>
<dbReference type="GO" id="GO:0003677">
    <property type="term" value="F:DNA binding"/>
    <property type="evidence" value="ECO:0007669"/>
    <property type="project" value="UniProtKB-KW"/>
</dbReference>
<dbReference type="SMART" id="SM00347">
    <property type="entry name" value="HTH_MARR"/>
    <property type="match status" value="1"/>
</dbReference>
<dbReference type="InterPro" id="IPR036390">
    <property type="entry name" value="WH_DNA-bd_sf"/>
</dbReference>
<dbReference type="PROSITE" id="PS50995">
    <property type="entry name" value="HTH_MARR_2"/>
    <property type="match status" value="1"/>
</dbReference>
<gene>
    <name evidence="5" type="ORF">MR241_08080</name>
</gene>
<dbReference type="Proteomes" id="UP001139365">
    <property type="component" value="Unassembled WGS sequence"/>
</dbReference>
<sequence length="148" mass="16968">MEEKRHIGIAARCLNHEIGRAVRAVISEEFGDSATGVQSWIVRYLYDHGEEDVFQKDLESQFSVRRSTMTTILQLMEKNGLIKKEPVSRDARLKKLILTPAAIEMQDRIRSGIDTLEAKMREGISDKDLDTFFSVAEKIKENLNRSEQ</sequence>
<dbReference type="InterPro" id="IPR036388">
    <property type="entry name" value="WH-like_DNA-bd_sf"/>
</dbReference>
<keyword evidence="1" id="KW-0805">Transcription regulation</keyword>
<dbReference type="InterPro" id="IPR000835">
    <property type="entry name" value="HTH_MarR-typ"/>
</dbReference>
<evidence type="ECO:0000313" key="6">
    <source>
        <dbReference type="Proteomes" id="UP001139365"/>
    </source>
</evidence>
<evidence type="ECO:0000256" key="1">
    <source>
        <dbReference type="ARBA" id="ARBA00023015"/>
    </source>
</evidence>
<dbReference type="PANTHER" id="PTHR42756">
    <property type="entry name" value="TRANSCRIPTIONAL REGULATOR, MARR"/>
    <property type="match status" value="1"/>
</dbReference>
<evidence type="ECO:0000313" key="5">
    <source>
        <dbReference type="EMBL" id="MCI5756234.1"/>
    </source>
</evidence>
<dbReference type="Pfam" id="PF12802">
    <property type="entry name" value="MarR_2"/>
    <property type="match status" value="1"/>
</dbReference>
<dbReference type="PRINTS" id="PR00598">
    <property type="entry name" value="HTHMARR"/>
</dbReference>
<dbReference type="AlphaFoldDB" id="A0AAE3FI29"/>
<dbReference type="PANTHER" id="PTHR42756:SF1">
    <property type="entry name" value="TRANSCRIPTIONAL REPRESSOR OF EMRAB OPERON"/>
    <property type="match status" value="1"/>
</dbReference>
<keyword evidence="3" id="KW-0804">Transcription</keyword>
<proteinExistence type="predicted"/>